<keyword evidence="2 9" id="KW-0032">Aminotransferase</keyword>
<evidence type="ECO:0000256" key="3">
    <source>
        <dbReference type="ARBA" id="ARBA00022605"/>
    </source>
</evidence>
<organism evidence="9">
    <name type="scientific">hydrothermal vent metagenome</name>
    <dbReference type="NCBI Taxonomy" id="652676"/>
    <lineage>
        <taxon>unclassified sequences</taxon>
        <taxon>metagenomes</taxon>
        <taxon>ecological metagenomes</taxon>
    </lineage>
</organism>
<dbReference type="InterPro" id="IPR004839">
    <property type="entry name" value="Aminotransferase_I/II_large"/>
</dbReference>
<comment type="cofactor">
    <cofactor evidence="1">
        <name>pyridoxal 5'-phosphate</name>
        <dbReference type="ChEBI" id="CHEBI:597326"/>
    </cofactor>
</comment>
<dbReference type="PANTHER" id="PTHR42885:SF2">
    <property type="entry name" value="HISTIDINOL-PHOSPHATE AMINOTRANSFERASE"/>
    <property type="match status" value="1"/>
</dbReference>
<accession>A0A3B0YAN3</accession>
<dbReference type="SUPFAM" id="SSF53383">
    <property type="entry name" value="PLP-dependent transferases"/>
    <property type="match status" value="1"/>
</dbReference>
<dbReference type="GO" id="GO:0030170">
    <property type="term" value="F:pyridoxal phosphate binding"/>
    <property type="evidence" value="ECO:0007669"/>
    <property type="project" value="InterPro"/>
</dbReference>
<evidence type="ECO:0000256" key="4">
    <source>
        <dbReference type="ARBA" id="ARBA00022679"/>
    </source>
</evidence>
<keyword evidence="3" id="KW-0028">Amino-acid biosynthesis</keyword>
<evidence type="ECO:0000313" key="9">
    <source>
        <dbReference type="EMBL" id="VAW72382.1"/>
    </source>
</evidence>
<reference evidence="9" key="1">
    <citation type="submission" date="2018-06" db="EMBL/GenBank/DDBJ databases">
        <authorList>
            <person name="Zhirakovskaya E."/>
        </authorList>
    </citation>
    <scope>NUCLEOTIDE SEQUENCE</scope>
</reference>
<dbReference type="PANTHER" id="PTHR42885">
    <property type="entry name" value="HISTIDINOL-PHOSPHATE AMINOTRANSFERASE-RELATED"/>
    <property type="match status" value="1"/>
</dbReference>
<feature type="domain" description="Aminotransferase class I/classII large" evidence="8">
    <location>
        <begin position="32"/>
        <end position="361"/>
    </location>
</feature>
<dbReference type="Pfam" id="PF00155">
    <property type="entry name" value="Aminotran_1_2"/>
    <property type="match status" value="1"/>
</dbReference>
<comment type="pathway">
    <text evidence="7">Amino-acid biosynthesis.</text>
</comment>
<dbReference type="NCBIfam" id="TIGR01141">
    <property type="entry name" value="hisC"/>
    <property type="match status" value="1"/>
</dbReference>
<dbReference type="AlphaFoldDB" id="A0A3B0YAN3"/>
<dbReference type="InterPro" id="IPR015422">
    <property type="entry name" value="PyrdxlP-dep_Trfase_small"/>
</dbReference>
<sequence>MSTNKTTSLINKLLRPEIAALSAYHIPDATGMVKLDAMENPYQWSAEIKQEWSELIQRAQLNRYPDPHAQSLTKIIRTAFEIPENIGLMLGNGSDEIIQILVQTVSKPDATILSVSPGFVMYEYISLFNRVKYVPVPLSPSFELDMPLLTQQIKEHQPAIIFIAYPNNPTGNLFKRSDIENILTLAPGLVVVDEAYTAFASDSFMQDLIKNKEQYPNLLVMRTVSKMGLAGLRLGYIAGDPRWITEFDKVRLPYNINVLTQLSAEFALEHKSMLDQQAQAICEQRKLIFSALHNMNGFKPFPSEANFILFRCLQGKGNSVFDALKEQGILIKNLSTAPALTDCLRVTVGNNEENQAFLAALSQSAT</sequence>
<dbReference type="CDD" id="cd00609">
    <property type="entry name" value="AAT_like"/>
    <property type="match status" value="1"/>
</dbReference>
<dbReference type="InterPro" id="IPR005861">
    <property type="entry name" value="HisP_aminotrans"/>
</dbReference>
<evidence type="ECO:0000256" key="2">
    <source>
        <dbReference type="ARBA" id="ARBA00022576"/>
    </source>
</evidence>
<evidence type="ECO:0000256" key="6">
    <source>
        <dbReference type="ARBA" id="ARBA00023102"/>
    </source>
</evidence>
<evidence type="ECO:0000259" key="8">
    <source>
        <dbReference type="Pfam" id="PF00155"/>
    </source>
</evidence>
<dbReference type="EC" id="2.6.1.9" evidence="9"/>
<evidence type="ECO:0000256" key="5">
    <source>
        <dbReference type="ARBA" id="ARBA00022898"/>
    </source>
</evidence>
<name>A0A3B0YAN3_9ZZZZ</name>
<keyword evidence="4 9" id="KW-0808">Transferase</keyword>
<gene>
    <name evidence="9" type="ORF">MNBD_GAMMA12-1765</name>
</gene>
<dbReference type="GO" id="GO:0000105">
    <property type="term" value="P:L-histidine biosynthetic process"/>
    <property type="evidence" value="ECO:0007669"/>
    <property type="project" value="UniProtKB-KW"/>
</dbReference>
<protein>
    <submittedName>
        <fullName evidence="9">Histidinol-phosphate aminotransferase</fullName>
        <ecNumber evidence="9">2.6.1.9</ecNumber>
    </submittedName>
</protein>
<dbReference type="GO" id="GO:0004400">
    <property type="term" value="F:histidinol-phosphate transaminase activity"/>
    <property type="evidence" value="ECO:0007669"/>
    <property type="project" value="UniProtKB-EC"/>
</dbReference>
<proteinExistence type="inferred from homology"/>
<evidence type="ECO:0000256" key="1">
    <source>
        <dbReference type="ARBA" id="ARBA00001933"/>
    </source>
</evidence>
<dbReference type="Gene3D" id="3.40.640.10">
    <property type="entry name" value="Type I PLP-dependent aspartate aminotransferase-like (Major domain)"/>
    <property type="match status" value="1"/>
</dbReference>
<dbReference type="EMBL" id="UOFL01000036">
    <property type="protein sequence ID" value="VAW72382.1"/>
    <property type="molecule type" value="Genomic_DNA"/>
</dbReference>
<evidence type="ECO:0000256" key="7">
    <source>
        <dbReference type="ARBA" id="ARBA00029440"/>
    </source>
</evidence>
<keyword evidence="5" id="KW-0663">Pyridoxal phosphate</keyword>
<dbReference type="InterPro" id="IPR015424">
    <property type="entry name" value="PyrdxlP-dep_Trfase"/>
</dbReference>
<dbReference type="InterPro" id="IPR015421">
    <property type="entry name" value="PyrdxlP-dep_Trfase_major"/>
</dbReference>
<dbReference type="HAMAP" id="MF_01023">
    <property type="entry name" value="HisC_aminotrans_2"/>
    <property type="match status" value="1"/>
</dbReference>
<dbReference type="Gene3D" id="3.90.1150.10">
    <property type="entry name" value="Aspartate Aminotransferase, domain 1"/>
    <property type="match status" value="1"/>
</dbReference>
<keyword evidence="6" id="KW-0368">Histidine biosynthesis</keyword>